<dbReference type="CDD" id="cd16279">
    <property type="entry name" value="metallo-hydrolase-like_MBL-fold"/>
    <property type="match status" value="1"/>
</dbReference>
<reference evidence="3 4" key="1">
    <citation type="submission" date="2021-12" db="EMBL/GenBank/DDBJ databases">
        <title>High titer production of polyol ester of fatty acids by Rhodotorula paludigena BS15 towards product separation-free biomass refinery.</title>
        <authorList>
            <person name="Mano J."/>
            <person name="Ono H."/>
            <person name="Tanaka T."/>
            <person name="Naito K."/>
            <person name="Sushida H."/>
            <person name="Ike M."/>
            <person name="Tokuyasu K."/>
            <person name="Kitaoka M."/>
        </authorList>
    </citation>
    <scope>NUCLEOTIDE SEQUENCE [LARGE SCALE GENOMIC DNA]</scope>
    <source>
        <strain evidence="3 4">BS15</strain>
    </source>
</reference>
<feature type="domain" description="Metallo-beta-lactamase" evidence="2">
    <location>
        <begin position="71"/>
        <end position="265"/>
    </location>
</feature>
<dbReference type="InterPro" id="IPR001279">
    <property type="entry name" value="Metallo-B-lactamas"/>
</dbReference>
<dbReference type="AlphaFoldDB" id="A0AAV5GX32"/>
<comment type="caution">
    <text evidence="3">The sequence shown here is derived from an EMBL/GenBank/DDBJ whole genome shotgun (WGS) entry which is preliminary data.</text>
</comment>
<dbReference type="Pfam" id="PF12706">
    <property type="entry name" value="Lactamase_B_2"/>
    <property type="match status" value="1"/>
</dbReference>
<name>A0AAV5GX32_9BASI</name>
<dbReference type="PANTHER" id="PTHR42663">
    <property type="entry name" value="HYDROLASE C777.06C-RELATED-RELATED"/>
    <property type="match status" value="1"/>
</dbReference>
<evidence type="ECO:0000313" key="4">
    <source>
        <dbReference type="Proteomes" id="UP001342314"/>
    </source>
</evidence>
<evidence type="ECO:0000256" key="1">
    <source>
        <dbReference type="SAM" id="MobiDB-lite"/>
    </source>
</evidence>
<feature type="region of interest" description="Disordered" evidence="1">
    <location>
        <begin position="337"/>
        <end position="375"/>
    </location>
</feature>
<dbReference type="EMBL" id="BQKY01000018">
    <property type="protein sequence ID" value="GJN94773.1"/>
    <property type="molecule type" value="Genomic_DNA"/>
</dbReference>
<evidence type="ECO:0000313" key="3">
    <source>
        <dbReference type="EMBL" id="GJN94773.1"/>
    </source>
</evidence>
<dbReference type="SUPFAM" id="SSF56281">
    <property type="entry name" value="Metallo-hydrolase/oxidoreductase"/>
    <property type="match status" value="1"/>
</dbReference>
<evidence type="ECO:0000259" key="2">
    <source>
        <dbReference type="Pfam" id="PF12706"/>
    </source>
</evidence>
<dbReference type="Gene3D" id="3.60.15.10">
    <property type="entry name" value="Ribonuclease Z/Hydroxyacylglutathione hydrolase-like"/>
    <property type="match status" value="1"/>
</dbReference>
<proteinExistence type="predicted"/>
<dbReference type="PANTHER" id="PTHR42663:SF6">
    <property type="entry name" value="HYDROLASE C777.06C-RELATED"/>
    <property type="match status" value="1"/>
</dbReference>
<organism evidence="3 4">
    <name type="scientific">Rhodotorula paludigena</name>
    <dbReference type="NCBI Taxonomy" id="86838"/>
    <lineage>
        <taxon>Eukaryota</taxon>
        <taxon>Fungi</taxon>
        <taxon>Dikarya</taxon>
        <taxon>Basidiomycota</taxon>
        <taxon>Pucciniomycotina</taxon>
        <taxon>Microbotryomycetes</taxon>
        <taxon>Sporidiobolales</taxon>
        <taxon>Sporidiobolaceae</taxon>
        <taxon>Rhodotorula</taxon>
    </lineage>
</organism>
<sequence>MQSQLDLLLLGTGTSSSIPSVACLTDQTKGCWCCRSTLDKTDAEGQKNARRNTSAVLRVKPSQPDAQEKVILIDCGKTFFSAAVEHWPKAGLREIDAVILTHAHAKSIPIYCTQETFNEVSKTGGGDIPALTWHIFPPDESFELCGVRVTPLAVHHGKFFTTPPSPYPCLAFLFNAQILYLSDVSYIPETVWAQLDVELALARRPVVRQQNGTNTTNGDVAKKEKPRLQALVIDCLRIEPFTSHFGIGQAVQAARRLHAEKSYLIGFGHRTSHAAWRHFCELMSTSPPTRTSHPVAASEPIPSAPNMWELYNGHPDPTKEDRDVFAQRALQAVEAWETGADASEKGGEGDVWIRPARDGMTIRTGPSGVDDDEYH</sequence>
<dbReference type="Proteomes" id="UP001342314">
    <property type="component" value="Unassembled WGS sequence"/>
</dbReference>
<protein>
    <recommendedName>
        <fullName evidence="2">Metallo-beta-lactamase domain-containing protein</fullName>
    </recommendedName>
</protein>
<gene>
    <name evidence="3" type="ORF">Rhopal_007865-T1</name>
</gene>
<accession>A0AAV5GX32</accession>
<keyword evidence="4" id="KW-1185">Reference proteome</keyword>
<dbReference type="InterPro" id="IPR036866">
    <property type="entry name" value="RibonucZ/Hydroxyglut_hydro"/>
</dbReference>